<dbReference type="InterPro" id="IPR020846">
    <property type="entry name" value="MFS_dom"/>
</dbReference>
<dbReference type="InterPro" id="IPR005829">
    <property type="entry name" value="Sugar_transporter_CS"/>
</dbReference>
<feature type="transmembrane region" description="Helical" evidence="6">
    <location>
        <begin position="266"/>
        <end position="283"/>
    </location>
</feature>
<dbReference type="CDD" id="cd17316">
    <property type="entry name" value="MFS_SV2_like"/>
    <property type="match status" value="1"/>
</dbReference>
<dbReference type="PANTHER" id="PTHR23511:SF34">
    <property type="entry name" value="SYNAPTIC VESICLE GLYCOPROTEIN 2"/>
    <property type="match status" value="1"/>
</dbReference>
<keyword evidence="2" id="KW-0813">Transport</keyword>
<feature type="transmembrane region" description="Helical" evidence="6">
    <location>
        <begin position="303"/>
        <end position="321"/>
    </location>
</feature>
<dbReference type="AlphaFoldDB" id="A0A8S0X4N3"/>
<dbReference type="GO" id="GO:0022857">
    <property type="term" value="F:transmembrane transporter activity"/>
    <property type="evidence" value="ECO:0007669"/>
    <property type="project" value="InterPro"/>
</dbReference>
<feature type="transmembrane region" description="Helical" evidence="6">
    <location>
        <begin position="388"/>
        <end position="408"/>
    </location>
</feature>
<dbReference type="Pfam" id="PF00083">
    <property type="entry name" value="Sugar_tr"/>
    <property type="match status" value="1"/>
</dbReference>
<evidence type="ECO:0000313" key="9">
    <source>
        <dbReference type="EMBL" id="CEJ08913.1"/>
    </source>
</evidence>
<evidence type="ECO:0000313" key="8">
    <source>
        <dbReference type="EMBL" id="CAA7600930.1"/>
    </source>
</evidence>
<sequence length="448" mass="49043">MTENVAERLATLPLTKKHYKVWWLASLGFFFEGLDLTIVGAILVAITKVFHMTNQEAGTIGSTALAGYVIGVALAGWIGDRYGRKFVMQYTLLVFTVFTILAAFTWNTLSFGVLRFITGIGVGGESAIVTPYLAELFQPRYRGRFMGISDTFYTIGMIIASLIGLVLIPISVNGWRYALVVAGLPALYVMLIRNYLPESPLWLLKKGREEEAEQIVRDFEKYAHAADSSTGTVAKKDQGSPQGTVATSGQKASLGALWTKYAHRTAMLWIIWFFIELVYYGFLVWLPELLVKHGFSVVKSLEYSLLINIAALVGGIVAAFLQDTKLGRKYIIVVFFLLAGISSYLFSRVNTPAGVLMFGGLISFLLNGLFAVLYTFTPEQYPTNVRASGQGFASAVGHVGGVVGPFLVGAVLTAFGFSGIFGLFAFFLIIPIIATIFLKERRGALLES</sequence>
<keyword evidence="5 6" id="KW-0472">Membrane</keyword>
<dbReference type="KEGG" id="aacx:DEACI_1583"/>
<feature type="transmembrane region" description="Helical" evidence="6">
    <location>
        <begin position="58"/>
        <end position="78"/>
    </location>
</feature>
<organism evidence="8">
    <name type="scientific">Acididesulfobacillus acetoxydans</name>
    <dbReference type="NCBI Taxonomy" id="1561005"/>
    <lineage>
        <taxon>Bacteria</taxon>
        <taxon>Bacillati</taxon>
        <taxon>Bacillota</taxon>
        <taxon>Clostridia</taxon>
        <taxon>Eubacteriales</taxon>
        <taxon>Peptococcaceae</taxon>
        <taxon>Acididesulfobacillus</taxon>
    </lineage>
</organism>
<evidence type="ECO:0000256" key="2">
    <source>
        <dbReference type="ARBA" id="ARBA00022448"/>
    </source>
</evidence>
<name>A0A8S0X4N3_9FIRM</name>
<keyword evidence="4 6" id="KW-1133">Transmembrane helix</keyword>
<dbReference type="Proteomes" id="UP000836597">
    <property type="component" value="Chromosome"/>
</dbReference>
<gene>
    <name evidence="8" type="ORF">DEACI_1583</name>
    <name evidence="9" type="ORF">DEACI_3395</name>
</gene>
<feature type="transmembrane region" description="Helical" evidence="6">
    <location>
        <begin position="90"/>
        <end position="107"/>
    </location>
</feature>
<evidence type="ECO:0000259" key="7">
    <source>
        <dbReference type="PROSITE" id="PS50850"/>
    </source>
</evidence>
<dbReference type="GO" id="GO:0005886">
    <property type="term" value="C:plasma membrane"/>
    <property type="evidence" value="ECO:0007669"/>
    <property type="project" value="UniProtKB-SubCell"/>
</dbReference>
<feature type="transmembrane region" description="Helical" evidence="6">
    <location>
        <begin position="414"/>
        <end position="438"/>
    </location>
</feature>
<dbReference type="EMBL" id="CDGJ01000104">
    <property type="protein sequence ID" value="CEJ08913.1"/>
    <property type="molecule type" value="Genomic_DNA"/>
</dbReference>
<evidence type="ECO:0000256" key="3">
    <source>
        <dbReference type="ARBA" id="ARBA00022692"/>
    </source>
</evidence>
<feature type="transmembrane region" description="Helical" evidence="6">
    <location>
        <begin position="145"/>
        <end position="168"/>
    </location>
</feature>
<accession>A0A8S0X4N3</accession>
<keyword evidence="3 6" id="KW-0812">Transmembrane</keyword>
<dbReference type="InterPro" id="IPR005828">
    <property type="entry name" value="MFS_sugar_transport-like"/>
</dbReference>
<dbReference type="Proteomes" id="UP001071230">
    <property type="component" value="Unassembled WGS sequence"/>
</dbReference>
<dbReference type="InterPro" id="IPR036259">
    <property type="entry name" value="MFS_trans_sf"/>
</dbReference>
<feature type="domain" description="Major facilitator superfamily (MFS) profile" evidence="7">
    <location>
        <begin position="21"/>
        <end position="443"/>
    </location>
</feature>
<evidence type="ECO:0000256" key="4">
    <source>
        <dbReference type="ARBA" id="ARBA00022989"/>
    </source>
</evidence>
<dbReference type="PROSITE" id="PS00217">
    <property type="entry name" value="SUGAR_TRANSPORT_2"/>
    <property type="match status" value="1"/>
</dbReference>
<evidence type="ECO:0000313" key="10">
    <source>
        <dbReference type="Proteomes" id="UP001071230"/>
    </source>
</evidence>
<dbReference type="RefSeq" id="WP_240984518.1">
    <property type="nucleotide sequence ID" value="NZ_CDGJ01000104.1"/>
</dbReference>
<dbReference type="PANTHER" id="PTHR23511">
    <property type="entry name" value="SYNAPTIC VESICLE GLYCOPROTEIN 2"/>
    <property type="match status" value="1"/>
</dbReference>
<dbReference type="EMBL" id="LR746496">
    <property type="protein sequence ID" value="CAA7600930.1"/>
    <property type="molecule type" value="Genomic_DNA"/>
</dbReference>
<evidence type="ECO:0000256" key="5">
    <source>
        <dbReference type="ARBA" id="ARBA00023136"/>
    </source>
</evidence>
<protein>
    <submittedName>
        <fullName evidence="9">Benzoate transport protein</fullName>
    </submittedName>
    <submittedName>
        <fullName evidence="8">Major facilitator superfamily transporter</fullName>
    </submittedName>
</protein>
<dbReference type="Gene3D" id="1.20.1250.20">
    <property type="entry name" value="MFS general substrate transporter like domains"/>
    <property type="match status" value="1"/>
</dbReference>
<proteinExistence type="predicted"/>
<dbReference type="SUPFAM" id="SSF103473">
    <property type="entry name" value="MFS general substrate transporter"/>
    <property type="match status" value="1"/>
</dbReference>
<keyword evidence="10" id="KW-1185">Reference proteome</keyword>
<comment type="subcellular location">
    <subcellularLocation>
        <location evidence="1">Cell membrane</location>
        <topology evidence="1">Multi-pass membrane protein</topology>
    </subcellularLocation>
</comment>
<feature type="transmembrane region" description="Helical" evidence="6">
    <location>
        <begin position="330"/>
        <end position="347"/>
    </location>
</feature>
<evidence type="ECO:0000256" key="6">
    <source>
        <dbReference type="SAM" id="Phobius"/>
    </source>
</evidence>
<dbReference type="PROSITE" id="PS50850">
    <property type="entry name" value="MFS"/>
    <property type="match status" value="1"/>
</dbReference>
<feature type="transmembrane region" description="Helical" evidence="6">
    <location>
        <begin position="353"/>
        <end position="376"/>
    </location>
</feature>
<reference evidence="8" key="2">
    <citation type="submission" date="2020-01" db="EMBL/GenBank/DDBJ databases">
        <authorList>
            <person name="Hornung B."/>
        </authorList>
    </citation>
    <scope>NUCLEOTIDE SEQUENCE</scope>
    <source>
        <strain evidence="8">PacBioINE</strain>
    </source>
</reference>
<feature type="transmembrane region" description="Helical" evidence="6">
    <location>
        <begin position="174"/>
        <end position="196"/>
    </location>
</feature>
<evidence type="ECO:0000256" key="1">
    <source>
        <dbReference type="ARBA" id="ARBA00004651"/>
    </source>
</evidence>
<reference evidence="9" key="1">
    <citation type="submission" date="2014-11" db="EMBL/GenBank/DDBJ databases">
        <authorList>
            <person name="Hornung B.V."/>
        </authorList>
    </citation>
    <scope>NUCLEOTIDE SEQUENCE</scope>
    <source>
        <strain evidence="9">INE</strain>
    </source>
</reference>
<feature type="transmembrane region" description="Helical" evidence="6">
    <location>
        <begin position="21"/>
        <end position="46"/>
    </location>
</feature>